<sequence>MAFQMLCAVRHTRVVETALLVFHHAKAVHNSDGARVVPHGETDDFSKLQRVKAICQQGAGGFCRIAPAPIFRQ</sequence>
<organism evidence="1 2">
    <name type="scientific">Candidatus Tokpelaia hoelldobleri</name>
    <dbReference type="NCBI Taxonomy" id="1902579"/>
    <lineage>
        <taxon>Bacteria</taxon>
        <taxon>Pseudomonadati</taxon>
        <taxon>Pseudomonadota</taxon>
        <taxon>Alphaproteobacteria</taxon>
        <taxon>Hyphomicrobiales</taxon>
        <taxon>Candidatus Tokpelaia</taxon>
    </lineage>
</organism>
<dbReference type="Proteomes" id="UP000188912">
    <property type="component" value="Chromosome"/>
</dbReference>
<reference evidence="1 2" key="2">
    <citation type="journal article" date="2016" name="Sci. Rep.">
        <title>The genome of Rhizobiales bacteria in predatory ants reveals urease gene functions but no genes for nitrogen fixation.</title>
        <authorList>
            <person name="Neuvonen M.M."/>
            <person name="Tamarit D."/>
            <person name="Naslund K."/>
            <person name="Liebig J."/>
            <person name="Feldhaar H."/>
            <person name="Moran N.A."/>
            <person name="Guy L."/>
            <person name="Andersson S.G."/>
        </authorList>
    </citation>
    <scope>NUCLEOTIDE SEQUENCE [LARGE SCALE GENOMIC DNA]</scope>
    <source>
        <strain evidence="1 2">Hsal</strain>
    </source>
</reference>
<dbReference type="STRING" id="1902579.BHV28_12870"/>
<accession>A0A1U9JVV6</accession>
<dbReference type="AlphaFoldDB" id="A0A1U9JVV6"/>
<reference evidence="1 2" key="1">
    <citation type="journal article" date="2010" name="Science">
        <title>Genomic comparison of the ants Camponotus floridanus and Harpegnathos saltator.</title>
        <authorList>
            <person name="Bonasio R."/>
            <person name="Zhang G."/>
            <person name="Ye C."/>
            <person name="Mutti N.S."/>
            <person name="Fang X."/>
            <person name="Qin N."/>
            <person name="Donahue G."/>
            <person name="Yang P."/>
            <person name="Li Q."/>
            <person name="Li C."/>
            <person name="Zhang P."/>
            <person name="Huang Z."/>
            <person name="Berger S.L."/>
            <person name="Reinberg D."/>
            <person name="Wang J."/>
            <person name="Liebig J."/>
        </authorList>
    </citation>
    <scope>NUCLEOTIDE SEQUENCE [LARGE SCALE GENOMIC DNA]</scope>
    <source>
        <strain evidence="1 2">Hsal</strain>
    </source>
</reference>
<dbReference type="KEGG" id="thd:BHV28_12870"/>
<keyword evidence="2" id="KW-1185">Reference proteome</keyword>
<proteinExistence type="predicted"/>
<gene>
    <name evidence="1" type="ORF">BHV28_12870</name>
</gene>
<evidence type="ECO:0000313" key="1">
    <source>
        <dbReference type="EMBL" id="AQS41971.1"/>
    </source>
</evidence>
<dbReference type="EMBL" id="CP017315">
    <property type="protein sequence ID" value="AQS41971.1"/>
    <property type="molecule type" value="Genomic_DNA"/>
</dbReference>
<name>A0A1U9JVV6_9HYPH</name>
<protein>
    <submittedName>
        <fullName evidence="1">Uncharacterized protein</fullName>
    </submittedName>
</protein>
<evidence type="ECO:0000313" key="2">
    <source>
        <dbReference type="Proteomes" id="UP000188912"/>
    </source>
</evidence>